<evidence type="ECO:0000313" key="2">
    <source>
        <dbReference type="Proteomes" id="UP000339249"/>
    </source>
</evidence>
<reference evidence="1 2" key="1">
    <citation type="submission" date="2019-04" db="EMBL/GenBank/DDBJ databases">
        <authorList>
            <consortium name="Pathogen Informatics"/>
        </authorList>
    </citation>
    <scope>NUCLEOTIDE SEQUENCE [LARGE SCALE GENOMIC DNA]</scope>
    <source>
        <strain evidence="1 2">NCTC9185</strain>
    </source>
</reference>
<dbReference type="EMBL" id="CABDVU010000001">
    <property type="protein sequence ID" value="VTN15493.1"/>
    <property type="molecule type" value="Genomic_DNA"/>
</dbReference>
<name>A0A4U9DH29_RAOTE</name>
<accession>A0A4U9DH29</accession>
<sequence>MGISDAVNSVKQAVYGVSSQVSDGLTFDSTLSNIKLLAINSEDLQCIISRFESGGLTQEQFLAKGVSFIAKELITLRDEAENKEVRSW</sequence>
<protein>
    <submittedName>
        <fullName evidence="1">Uncharacterized protein</fullName>
    </submittedName>
</protein>
<gene>
    <name evidence="1" type="ORF">NCTC9185_07581</name>
</gene>
<dbReference type="Proteomes" id="UP000339249">
    <property type="component" value="Unassembled WGS sequence"/>
</dbReference>
<evidence type="ECO:0000313" key="1">
    <source>
        <dbReference type="EMBL" id="VTN15493.1"/>
    </source>
</evidence>
<dbReference type="AlphaFoldDB" id="A0A4U9DH29"/>
<proteinExistence type="predicted"/>
<organism evidence="1 2">
    <name type="scientific">Raoultella terrigena</name>
    <name type="common">Klebsiella terrigena</name>
    <dbReference type="NCBI Taxonomy" id="577"/>
    <lineage>
        <taxon>Bacteria</taxon>
        <taxon>Pseudomonadati</taxon>
        <taxon>Pseudomonadota</taxon>
        <taxon>Gammaproteobacteria</taxon>
        <taxon>Enterobacterales</taxon>
        <taxon>Enterobacteriaceae</taxon>
        <taxon>Klebsiella/Raoultella group</taxon>
        <taxon>Raoultella</taxon>
    </lineage>
</organism>